<dbReference type="PANTHER" id="PTHR14187:SF81">
    <property type="entry name" value="HSP70 FAMILY PROTEIN (AFU_ORTHOLOGUE AFUA_4G14040)"/>
    <property type="match status" value="1"/>
</dbReference>
<evidence type="ECO:0000313" key="1">
    <source>
        <dbReference type="EMBL" id="KAL2815193.1"/>
    </source>
</evidence>
<organism evidence="1 2">
    <name type="scientific">Aspergillus granulosus</name>
    <dbReference type="NCBI Taxonomy" id="176169"/>
    <lineage>
        <taxon>Eukaryota</taxon>
        <taxon>Fungi</taxon>
        <taxon>Dikarya</taxon>
        <taxon>Ascomycota</taxon>
        <taxon>Pezizomycotina</taxon>
        <taxon>Eurotiomycetes</taxon>
        <taxon>Eurotiomycetidae</taxon>
        <taxon>Eurotiales</taxon>
        <taxon>Aspergillaceae</taxon>
        <taxon>Aspergillus</taxon>
        <taxon>Aspergillus subgen. Nidulantes</taxon>
    </lineage>
</organism>
<dbReference type="InterPro" id="IPR043129">
    <property type="entry name" value="ATPase_NBD"/>
</dbReference>
<dbReference type="Gene3D" id="3.30.420.40">
    <property type="match status" value="2"/>
</dbReference>
<keyword evidence="2" id="KW-1185">Reference proteome</keyword>
<dbReference type="Gene3D" id="3.90.640.10">
    <property type="entry name" value="Actin, Chain A, domain 4"/>
    <property type="match status" value="1"/>
</dbReference>
<dbReference type="SUPFAM" id="SSF53067">
    <property type="entry name" value="Actin-like ATPase domain"/>
    <property type="match status" value="2"/>
</dbReference>
<comment type="caution">
    <text evidence="1">The sequence shown here is derived from an EMBL/GenBank/DDBJ whole genome shotgun (WGS) entry which is preliminary data.</text>
</comment>
<dbReference type="EMBL" id="JBFXLT010000029">
    <property type="protein sequence ID" value="KAL2815193.1"/>
    <property type="molecule type" value="Genomic_DNA"/>
</dbReference>
<proteinExistence type="predicted"/>
<protein>
    <submittedName>
        <fullName evidence="1">Actin-like ATPase domain-containing protein</fullName>
    </submittedName>
</protein>
<dbReference type="CDD" id="cd10170">
    <property type="entry name" value="ASKHA_NBD_HSP70"/>
    <property type="match status" value="1"/>
</dbReference>
<dbReference type="PANTHER" id="PTHR14187">
    <property type="entry name" value="ALPHA KINASE/ELONGATION FACTOR 2 KINASE"/>
    <property type="match status" value="1"/>
</dbReference>
<name>A0ABR4HI83_9EURO</name>
<sequence>MAVREPARSKPHYLVIGVDFGTTYTGVSYTWSAAYRDDHDIITVTDWPAHTSFTENAAKAPTQIAYERDDTGRATNCWGYLIKPSTRRCVWMKLLLDRKARETEFDDPNLRSDLDKKAAFLPDGKTVEDVTTDFFRELHEFTMQTLSREYPDILLDMTPIRYWFTMPAIWSDQAQMKTLLAAREGGFGARRVDEVSVISEPEAAALATLTNSWPHYGEAIDPDEECILICDCGGGTVDLTTYKVVQDDPWELEECYVGNGGKCGAINLDRNLHELLSDRFKEHFIDLSDCLTGPGSPMMNDFERNKKTFGIPGERLIQLRLFMDVEESEYYDRFDGGIILSEKDMLRIFNPVVEKILKLIRAQVEMAHKAAETGAGPRISYLLPIGGLSDSPYLRHRLGKWCSERGIRMGGPLHSWGAVVKGAVVRGVEQATVVRKRCRRHYGQIADDVHNLQRHGRNPPGGTYKHPFTGETMVRKCMFWSIERGMTIKPGAFETRCFASWRRDQDRRLEVDLQSCSLHEAPIFFTKKEVEEVGTIVADISGVDFDRFQSKMTRSGRYYEVIYELRVILGHKQGTVSFEVVINGKIMAQTNVVFDGGRKMA</sequence>
<accession>A0ABR4HI83</accession>
<gene>
    <name evidence="1" type="ORF">BJX63DRAFT_431012</name>
</gene>
<dbReference type="Proteomes" id="UP001610334">
    <property type="component" value="Unassembled WGS sequence"/>
</dbReference>
<evidence type="ECO:0000313" key="2">
    <source>
        <dbReference type="Proteomes" id="UP001610334"/>
    </source>
</evidence>
<reference evidence="1 2" key="1">
    <citation type="submission" date="2024-07" db="EMBL/GenBank/DDBJ databases">
        <title>Section-level genome sequencing and comparative genomics of Aspergillus sections Usti and Cavernicolus.</title>
        <authorList>
            <consortium name="Lawrence Berkeley National Laboratory"/>
            <person name="Nybo J.L."/>
            <person name="Vesth T.C."/>
            <person name="Theobald S."/>
            <person name="Frisvad J.C."/>
            <person name="Larsen T.O."/>
            <person name="Kjaerboelling I."/>
            <person name="Rothschild-Mancinelli K."/>
            <person name="Lyhne E.K."/>
            <person name="Kogle M.E."/>
            <person name="Barry K."/>
            <person name="Clum A."/>
            <person name="Na H."/>
            <person name="Ledsgaard L."/>
            <person name="Lin J."/>
            <person name="Lipzen A."/>
            <person name="Kuo A."/>
            <person name="Riley R."/>
            <person name="Mondo S."/>
            <person name="Labutti K."/>
            <person name="Haridas S."/>
            <person name="Pangalinan J."/>
            <person name="Salamov A.A."/>
            <person name="Simmons B.A."/>
            <person name="Magnuson J.K."/>
            <person name="Chen J."/>
            <person name="Drula E."/>
            <person name="Henrissat B."/>
            <person name="Wiebenga A."/>
            <person name="Lubbers R.J."/>
            <person name="Gomes A.C."/>
            <person name="Makela M.R."/>
            <person name="Stajich J."/>
            <person name="Grigoriev I.V."/>
            <person name="Mortensen U.H."/>
            <person name="De Vries R.P."/>
            <person name="Baker S.E."/>
            <person name="Andersen M.R."/>
        </authorList>
    </citation>
    <scope>NUCLEOTIDE SEQUENCE [LARGE SCALE GENOMIC DNA]</scope>
    <source>
        <strain evidence="1 2">CBS 588.65</strain>
    </source>
</reference>